<feature type="transmembrane region" description="Helical" evidence="2">
    <location>
        <begin position="76"/>
        <end position="95"/>
    </location>
</feature>
<feature type="transmembrane region" description="Helical" evidence="2">
    <location>
        <begin position="37"/>
        <end position="56"/>
    </location>
</feature>
<dbReference type="EMBL" id="BMJC01000003">
    <property type="protein sequence ID" value="GGB06958.1"/>
    <property type="molecule type" value="Genomic_DNA"/>
</dbReference>
<keyword evidence="2" id="KW-1133">Transmembrane helix</keyword>
<feature type="compositionally biased region" description="Low complexity" evidence="1">
    <location>
        <begin position="11"/>
        <end position="21"/>
    </location>
</feature>
<accession>A0A8J2XTV6</accession>
<name>A0A8J2XTV6_9BACT</name>
<evidence type="ECO:0000313" key="3">
    <source>
        <dbReference type="EMBL" id="GGB06958.1"/>
    </source>
</evidence>
<keyword evidence="2" id="KW-0472">Membrane</keyword>
<dbReference type="AlphaFoldDB" id="A0A8J2XTV6"/>
<evidence type="ECO:0000256" key="2">
    <source>
        <dbReference type="SAM" id="Phobius"/>
    </source>
</evidence>
<dbReference type="RefSeq" id="WP_188933583.1">
    <property type="nucleotide sequence ID" value="NZ_BMJC01000003.1"/>
</dbReference>
<sequence length="103" mass="11385">MATTKKETPTAQKKPAAQAAAHAPRVQAVPLFGKENYRWMLIGIVLIALGLILMAGGKSKDPNVFNRKEIYSFTRITLAPILILGGFVVEIFAIFRKDKKESQ</sequence>
<evidence type="ECO:0000313" key="4">
    <source>
        <dbReference type="Proteomes" id="UP000607559"/>
    </source>
</evidence>
<keyword evidence="4" id="KW-1185">Reference proteome</keyword>
<comment type="caution">
    <text evidence="3">The sequence shown here is derived from an EMBL/GenBank/DDBJ whole genome shotgun (WGS) entry which is preliminary data.</text>
</comment>
<feature type="region of interest" description="Disordered" evidence="1">
    <location>
        <begin position="1"/>
        <end position="21"/>
    </location>
</feature>
<evidence type="ECO:0008006" key="5">
    <source>
        <dbReference type="Google" id="ProtNLM"/>
    </source>
</evidence>
<dbReference type="Proteomes" id="UP000607559">
    <property type="component" value="Unassembled WGS sequence"/>
</dbReference>
<dbReference type="Pfam" id="PF11297">
    <property type="entry name" value="DUF3098"/>
    <property type="match status" value="1"/>
</dbReference>
<organism evidence="3 4">
    <name type="scientific">Puia dinghuensis</name>
    <dbReference type="NCBI Taxonomy" id="1792502"/>
    <lineage>
        <taxon>Bacteria</taxon>
        <taxon>Pseudomonadati</taxon>
        <taxon>Bacteroidota</taxon>
        <taxon>Chitinophagia</taxon>
        <taxon>Chitinophagales</taxon>
        <taxon>Chitinophagaceae</taxon>
        <taxon>Puia</taxon>
    </lineage>
</organism>
<dbReference type="InterPro" id="IPR021448">
    <property type="entry name" value="DUF3098"/>
</dbReference>
<protein>
    <recommendedName>
        <fullName evidence="5">DUF3098 domain-containing protein</fullName>
    </recommendedName>
</protein>
<reference evidence="3" key="1">
    <citation type="journal article" date="2014" name="Int. J. Syst. Evol. Microbiol.">
        <title>Complete genome sequence of Corynebacterium casei LMG S-19264T (=DSM 44701T), isolated from a smear-ripened cheese.</title>
        <authorList>
            <consortium name="US DOE Joint Genome Institute (JGI-PGF)"/>
            <person name="Walter F."/>
            <person name="Albersmeier A."/>
            <person name="Kalinowski J."/>
            <person name="Ruckert C."/>
        </authorList>
    </citation>
    <scope>NUCLEOTIDE SEQUENCE</scope>
    <source>
        <strain evidence="3">CGMCC 1.15448</strain>
    </source>
</reference>
<gene>
    <name evidence="3" type="ORF">GCM10011511_33050</name>
</gene>
<proteinExistence type="predicted"/>
<keyword evidence="2" id="KW-0812">Transmembrane</keyword>
<reference evidence="3" key="2">
    <citation type="submission" date="2020-09" db="EMBL/GenBank/DDBJ databases">
        <authorList>
            <person name="Sun Q."/>
            <person name="Zhou Y."/>
        </authorList>
    </citation>
    <scope>NUCLEOTIDE SEQUENCE</scope>
    <source>
        <strain evidence="3">CGMCC 1.15448</strain>
    </source>
</reference>
<evidence type="ECO:0000256" key="1">
    <source>
        <dbReference type="SAM" id="MobiDB-lite"/>
    </source>
</evidence>